<dbReference type="PANTHER" id="PTHR42756">
    <property type="entry name" value="TRANSCRIPTIONAL REGULATOR, MARR"/>
    <property type="match status" value="1"/>
</dbReference>
<keyword evidence="2 5" id="KW-0238">DNA-binding</keyword>
<evidence type="ECO:0000256" key="1">
    <source>
        <dbReference type="ARBA" id="ARBA00023015"/>
    </source>
</evidence>
<dbReference type="InterPro" id="IPR036388">
    <property type="entry name" value="WH-like_DNA-bd_sf"/>
</dbReference>
<dbReference type="RefSeq" id="WP_268047580.1">
    <property type="nucleotide sequence ID" value="NZ_JAPQES010000001.1"/>
</dbReference>
<gene>
    <name evidence="5" type="ORF">OXH55_01215</name>
</gene>
<evidence type="ECO:0000256" key="2">
    <source>
        <dbReference type="ARBA" id="ARBA00023125"/>
    </source>
</evidence>
<dbReference type="Pfam" id="PF13463">
    <property type="entry name" value="HTH_27"/>
    <property type="match status" value="1"/>
</dbReference>
<dbReference type="PRINTS" id="PR00598">
    <property type="entry name" value="HTHMARR"/>
</dbReference>
<evidence type="ECO:0000256" key="3">
    <source>
        <dbReference type="ARBA" id="ARBA00023163"/>
    </source>
</evidence>
<organism evidence="5 6">
    <name type="scientific">Clostridium ganghwense</name>
    <dbReference type="NCBI Taxonomy" id="312089"/>
    <lineage>
        <taxon>Bacteria</taxon>
        <taxon>Bacillati</taxon>
        <taxon>Bacillota</taxon>
        <taxon>Clostridia</taxon>
        <taxon>Eubacteriales</taxon>
        <taxon>Clostridiaceae</taxon>
        <taxon>Clostridium</taxon>
    </lineage>
</organism>
<dbReference type="SMART" id="SM00347">
    <property type="entry name" value="HTH_MARR"/>
    <property type="match status" value="1"/>
</dbReference>
<dbReference type="Gene3D" id="1.10.10.10">
    <property type="entry name" value="Winged helix-like DNA-binding domain superfamily/Winged helix DNA-binding domain"/>
    <property type="match status" value="1"/>
</dbReference>
<dbReference type="InterPro" id="IPR036390">
    <property type="entry name" value="WH_DNA-bd_sf"/>
</dbReference>
<keyword evidence="3" id="KW-0804">Transcription</keyword>
<evidence type="ECO:0000313" key="6">
    <source>
        <dbReference type="Proteomes" id="UP001079657"/>
    </source>
</evidence>
<dbReference type="PANTHER" id="PTHR42756:SF1">
    <property type="entry name" value="TRANSCRIPTIONAL REPRESSOR OF EMRAB OPERON"/>
    <property type="match status" value="1"/>
</dbReference>
<comment type="caution">
    <text evidence="5">The sequence shown here is derived from an EMBL/GenBank/DDBJ whole genome shotgun (WGS) entry which is preliminary data.</text>
</comment>
<name>A0ABT4CJN8_9CLOT</name>
<reference evidence="5" key="1">
    <citation type="submission" date="2022-12" db="EMBL/GenBank/DDBJ databases">
        <authorList>
            <person name="Wang J."/>
        </authorList>
    </citation>
    <scope>NUCLEOTIDE SEQUENCE</scope>
    <source>
        <strain evidence="5">HY-42-06</strain>
    </source>
</reference>
<accession>A0ABT4CJN8</accession>
<sequence length="144" mass="16611">MKIKVSAIATYNSLLRDRINDFLKMKLKEVGADDLVPSYGSLLYVVYTHGGRVQISVLYNTLLKQKTTITEMINRLVKLGYLKKEKCAEDRRVTYVIATEKAMDIKKKFDNISEDLLNKLYDGFTEGEKSEFVRLMQKAIKNFS</sequence>
<keyword evidence="6" id="KW-1185">Reference proteome</keyword>
<dbReference type="PROSITE" id="PS01117">
    <property type="entry name" value="HTH_MARR_1"/>
    <property type="match status" value="1"/>
</dbReference>
<dbReference type="InterPro" id="IPR023187">
    <property type="entry name" value="Tscrpt_reg_MarR-type_CS"/>
</dbReference>
<dbReference type="Proteomes" id="UP001079657">
    <property type="component" value="Unassembled WGS sequence"/>
</dbReference>
<keyword evidence="1" id="KW-0805">Transcription regulation</keyword>
<dbReference type="GO" id="GO:0003677">
    <property type="term" value="F:DNA binding"/>
    <property type="evidence" value="ECO:0007669"/>
    <property type="project" value="UniProtKB-KW"/>
</dbReference>
<proteinExistence type="predicted"/>
<dbReference type="SUPFAM" id="SSF46785">
    <property type="entry name" value="Winged helix' DNA-binding domain"/>
    <property type="match status" value="1"/>
</dbReference>
<dbReference type="InterPro" id="IPR000835">
    <property type="entry name" value="HTH_MarR-typ"/>
</dbReference>
<protein>
    <submittedName>
        <fullName evidence="5">Winged helix DNA-binding protein</fullName>
    </submittedName>
</protein>
<evidence type="ECO:0000259" key="4">
    <source>
        <dbReference type="PROSITE" id="PS50995"/>
    </source>
</evidence>
<evidence type="ECO:0000313" key="5">
    <source>
        <dbReference type="EMBL" id="MCY6369263.1"/>
    </source>
</evidence>
<dbReference type="EMBL" id="JAPQES010000001">
    <property type="protein sequence ID" value="MCY6369263.1"/>
    <property type="molecule type" value="Genomic_DNA"/>
</dbReference>
<feature type="domain" description="HTH marR-type" evidence="4">
    <location>
        <begin position="1"/>
        <end position="141"/>
    </location>
</feature>
<dbReference type="PROSITE" id="PS50995">
    <property type="entry name" value="HTH_MARR_2"/>
    <property type="match status" value="1"/>
</dbReference>